<sequence length="432" mass="50227">LLSVICCDLDTLLLLEAQYQVSELLLDAQQENILETSESHRNYIIDGLSVERNHVLVRINLIGGATERILPPRMLQKSDDPYPWPMFSSYPLPNCYLSEVTRNADLKLDSELGKLLLLSKVSEKQTEWIENCRRQFCKMMKAKPDIISGGALVELLEKFVFQLSESPSECYFPSVEYTATDANVKNESLSSVQQLGIKMTVSYGKFLNLLKDDAENNLTLVLKHCERFLKQQQTPRNYAGHDWFVSSMFLIMLGDREKTFRFLQQFSRLLTSAFLWLPRLHISGYLPVDTVESGIHPIYFCSTHYIEMLLKAEVPLVFSAFHMSGLTPSQICLQWITQCFWNYLDWIEICHYIATCVFLGPDYQVYVCIAIFKHLQQDILQHSQTQDLQVFLKEEALHGFRVSDYFEYMENLEQNYRPVLLRDMRNIRVQST</sequence>
<evidence type="ECO:0000256" key="4">
    <source>
        <dbReference type="ARBA" id="ARBA00022490"/>
    </source>
</evidence>
<evidence type="ECO:0000256" key="9">
    <source>
        <dbReference type="ARBA" id="ARBA00067690"/>
    </source>
</evidence>
<evidence type="ECO:0000256" key="1">
    <source>
        <dbReference type="ARBA" id="ARBA00004138"/>
    </source>
</evidence>
<dbReference type="FunFam" id="1.10.472.80:FF:000031">
    <property type="entry name" value="TBC1 domain family, member 32"/>
    <property type="match status" value="1"/>
</dbReference>
<dbReference type="AlphaFoldDB" id="A0A8J6DJR2"/>
<dbReference type="InterPro" id="IPR055392">
    <property type="entry name" value="BROMI_C"/>
</dbReference>
<comment type="subcellular location">
    <subcellularLocation>
        <location evidence="1">Cell projection</location>
        <location evidence="1">Cilium</location>
    </subcellularLocation>
    <subcellularLocation>
        <location evidence="2">Cytoplasm</location>
    </subcellularLocation>
</comment>
<dbReference type="InterPro" id="IPR035969">
    <property type="entry name" value="Rab-GAP_TBC_sf"/>
</dbReference>
<dbReference type="Gene3D" id="1.10.472.80">
    <property type="entry name" value="Ypt/Rab-GAP domain of gyp1p, domain 3"/>
    <property type="match status" value="1"/>
</dbReference>
<accession>A0A8J6DJR2</accession>
<dbReference type="SUPFAM" id="SSF47923">
    <property type="entry name" value="Ypt/Rab-GAP domain of gyp1p"/>
    <property type="match status" value="1"/>
</dbReference>
<feature type="domain" description="BROMI C-terminal Rab TBC-like" evidence="11">
    <location>
        <begin position="5"/>
        <end position="427"/>
    </location>
</feature>
<dbReference type="GO" id="GO:0005929">
    <property type="term" value="C:cilium"/>
    <property type="evidence" value="ECO:0007669"/>
    <property type="project" value="UniProtKB-SubCell"/>
</dbReference>
<reference evidence="12" key="1">
    <citation type="journal article" date="2021" name="Evol. Appl.">
        <title>The genome of the Pyrenean desman and the effects of bottlenecks and inbreeding on the genomic landscape of an endangered species.</title>
        <authorList>
            <person name="Escoda L."/>
            <person name="Castresana J."/>
        </authorList>
    </citation>
    <scope>NUCLEOTIDE SEQUENCE</scope>
    <source>
        <strain evidence="12">IBE-C5619</strain>
    </source>
</reference>
<organism evidence="12 13">
    <name type="scientific">Galemys pyrenaicus</name>
    <name type="common">Iberian desman</name>
    <name type="synonym">Pyrenean desman</name>
    <dbReference type="NCBI Taxonomy" id="202257"/>
    <lineage>
        <taxon>Eukaryota</taxon>
        <taxon>Metazoa</taxon>
        <taxon>Chordata</taxon>
        <taxon>Craniata</taxon>
        <taxon>Vertebrata</taxon>
        <taxon>Euteleostomi</taxon>
        <taxon>Mammalia</taxon>
        <taxon>Eutheria</taxon>
        <taxon>Laurasiatheria</taxon>
        <taxon>Eulipotyphla</taxon>
        <taxon>Talpidae</taxon>
        <taxon>Galemys</taxon>
    </lineage>
</organism>
<gene>
    <name evidence="12" type="ORF">J0S82_010609</name>
</gene>
<keyword evidence="5" id="KW-0969">Cilium</keyword>
<feature type="non-terminal residue" evidence="12">
    <location>
        <position position="1"/>
    </location>
</feature>
<evidence type="ECO:0000256" key="2">
    <source>
        <dbReference type="ARBA" id="ARBA00004496"/>
    </source>
</evidence>
<comment type="subunit">
    <text evidence="8">Interacts with CDK20, which promotes CDK20 stability and function. Interacts with FAM149B1; may play a role in cilium assembly.</text>
</comment>
<keyword evidence="13" id="KW-1185">Reference proteome</keyword>
<proteinExistence type="predicted"/>
<name>A0A8J6DJR2_GALPY</name>
<evidence type="ECO:0000256" key="6">
    <source>
        <dbReference type="ARBA" id="ARBA00023273"/>
    </source>
</evidence>
<evidence type="ECO:0000256" key="8">
    <source>
        <dbReference type="ARBA" id="ARBA00066189"/>
    </source>
</evidence>
<evidence type="ECO:0000313" key="12">
    <source>
        <dbReference type="EMBL" id="KAG8510924.1"/>
    </source>
</evidence>
<comment type="caution">
    <text evidence="12">The sequence shown here is derived from an EMBL/GenBank/DDBJ whole genome shotgun (WGS) entry which is preliminary data.</text>
</comment>
<keyword evidence="3" id="KW-0217">Developmental protein</keyword>
<evidence type="ECO:0000259" key="11">
    <source>
        <dbReference type="Pfam" id="PF23440"/>
    </source>
</evidence>
<evidence type="ECO:0000256" key="10">
    <source>
        <dbReference type="ARBA" id="ARBA00075916"/>
    </source>
</evidence>
<dbReference type="Proteomes" id="UP000700334">
    <property type="component" value="Unassembled WGS sequence"/>
</dbReference>
<evidence type="ECO:0000256" key="7">
    <source>
        <dbReference type="ARBA" id="ARBA00054310"/>
    </source>
</evidence>
<keyword evidence="6" id="KW-0966">Cell projection</keyword>
<comment type="function">
    <text evidence="7">Required for high-level Shh responses in the developing neural tube. Together with CDK20, controls the structure of the primary cilium by coordinating assembly of the ciliary membrane and axoneme, allowing GLI2 to be properly activated in response to Shh signaling.</text>
</comment>
<dbReference type="Pfam" id="PF23440">
    <property type="entry name" value="BROMI_C"/>
    <property type="match status" value="1"/>
</dbReference>
<dbReference type="GO" id="GO:0005737">
    <property type="term" value="C:cytoplasm"/>
    <property type="evidence" value="ECO:0007669"/>
    <property type="project" value="UniProtKB-SubCell"/>
</dbReference>
<evidence type="ECO:0000256" key="5">
    <source>
        <dbReference type="ARBA" id="ARBA00023069"/>
    </source>
</evidence>
<dbReference type="GO" id="GO:0060271">
    <property type="term" value="P:cilium assembly"/>
    <property type="evidence" value="ECO:0007669"/>
    <property type="project" value="UniProtKB-ARBA"/>
</dbReference>
<evidence type="ECO:0000313" key="13">
    <source>
        <dbReference type="Proteomes" id="UP000700334"/>
    </source>
</evidence>
<protein>
    <recommendedName>
        <fullName evidence="9">Protein broad-minded</fullName>
    </recommendedName>
    <alternativeName>
        <fullName evidence="10">TBC1 domain family member 32</fullName>
    </alternativeName>
</protein>
<dbReference type="OrthoDB" id="1668230at2759"/>
<dbReference type="EMBL" id="JAGFMF010011861">
    <property type="protein sequence ID" value="KAG8510924.1"/>
    <property type="molecule type" value="Genomic_DNA"/>
</dbReference>
<evidence type="ECO:0000256" key="3">
    <source>
        <dbReference type="ARBA" id="ARBA00022473"/>
    </source>
</evidence>
<keyword evidence="4" id="KW-0963">Cytoplasm</keyword>